<dbReference type="InterPro" id="IPR000210">
    <property type="entry name" value="BTB/POZ_dom"/>
</dbReference>
<evidence type="ECO:0000256" key="1">
    <source>
        <dbReference type="ARBA" id="ARBA00022737"/>
    </source>
</evidence>
<feature type="domain" description="BTB" evidence="4">
    <location>
        <begin position="585"/>
        <end position="654"/>
    </location>
</feature>
<dbReference type="SUPFAM" id="SSF48403">
    <property type="entry name" value="Ankyrin repeat"/>
    <property type="match status" value="1"/>
</dbReference>
<dbReference type="Gene3D" id="1.25.40.20">
    <property type="entry name" value="Ankyrin repeat-containing domain"/>
    <property type="match status" value="3"/>
</dbReference>
<feature type="repeat" description="ANK" evidence="3">
    <location>
        <begin position="232"/>
        <end position="266"/>
    </location>
</feature>
<evidence type="ECO:0000313" key="5">
    <source>
        <dbReference type="EMBL" id="KAJ5077504.1"/>
    </source>
</evidence>
<evidence type="ECO:0000259" key="4">
    <source>
        <dbReference type="PROSITE" id="PS50097"/>
    </source>
</evidence>
<dbReference type="InterPro" id="IPR011333">
    <property type="entry name" value="SKP1/BTB/POZ_sf"/>
</dbReference>
<dbReference type="InterPro" id="IPR036770">
    <property type="entry name" value="Ankyrin_rpt-contain_sf"/>
</dbReference>
<dbReference type="PANTHER" id="PTHR24123">
    <property type="entry name" value="ANKYRIN REPEAT-CONTAINING"/>
    <property type="match status" value="1"/>
</dbReference>
<sequence>MNLSDTLSFVEAERTVEAFGVSNIPLLIKEAKNGKNGNILHFLCYKAKIQKLSKELETGKHDINKQDKMGNTPLHTTCFGGIRECFETIIKFDPNFSIQNQKNETPLDLAFLSNFDFAKQFLLQKNAPHHMNISDLQKAIILGNLEEALKIINNSSLETLEFKDKLMNTAAHDAAGYGRFPCLKALINKGVKIDEKNSASRTPLYLSVLNKHFECFEILIQNGAKVSTQNIYGYSPLHLAAEDSGHSDSFLETLLSNKANVALRDTDQMTPLHCAKTPSKTRLLLKYGADPNATDICNFAPIHFAAKKGDLLSIKELISFGSKISFTNSFIYQPISICTLKGNYKSLKYLLSCLEQKELNNYIDIENEKTKNIIVFALKKNHPKCLKFLLSKFVKKISLKRKTFLFQQAIISEFYECAYIISKIETHEEPQLDSNPEEFYHLSWEFSQDFLWLFKNGLFFSDSKLVLPKNKKQNHLSKKSAEETISFPVFNALIQSRIGFEKLDLFLEICKQYNYHIIKNLLKFIYTGILFRSKLKTDEDQTLREISKKLDFPILSKVLDQKIFFDQTIYEDLGKLLRKDLPVQHDFSIKVNNDPNQVIECHKYILASRSELFRGMFLSLNDPSNSAPDLSERSFDAVYQVIQFLYTDNLQTNDPIILEELSDADLYYGLFGKSFKNQFEQKIQLNEK</sequence>
<dbReference type="SUPFAM" id="SSF54695">
    <property type="entry name" value="POZ domain"/>
    <property type="match status" value="1"/>
</dbReference>
<keyword evidence="2 3" id="KW-0040">ANK repeat</keyword>
<organism evidence="5 6">
    <name type="scientific">Anaeramoeba ignava</name>
    <name type="common">Anaerobic marine amoeba</name>
    <dbReference type="NCBI Taxonomy" id="1746090"/>
    <lineage>
        <taxon>Eukaryota</taxon>
        <taxon>Metamonada</taxon>
        <taxon>Anaeramoebidae</taxon>
        <taxon>Anaeramoeba</taxon>
    </lineage>
</organism>
<dbReference type="SMART" id="SM00225">
    <property type="entry name" value="BTB"/>
    <property type="match status" value="1"/>
</dbReference>
<dbReference type="Pfam" id="PF00651">
    <property type="entry name" value="BTB"/>
    <property type="match status" value="1"/>
</dbReference>
<keyword evidence="6" id="KW-1185">Reference proteome</keyword>
<evidence type="ECO:0000313" key="6">
    <source>
        <dbReference type="Proteomes" id="UP001149090"/>
    </source>
</evidence>
<dbReference type="PROSITE" id="PS50297">
    <property type="entry name" value="ANK_REP_REGION"/>
    <property type="match status" value="2"/>
</dbReference>
<feature type="repeat" description="ANK" evidence="3">
    <location>
        <begin position="297"/>
        <end position="329"/>
    </location>
</feature>
<dbReference type="AlphaFoldDB" id="A0A9Q0RG90"/>
<protein>
    <submittedName>
        <fullName evidence="5">Molting protein mlt-4</fullName>
    </submittedName>
</protein>
<comment type="caution">
    <text evidence="5">The sequence shown here is derived from an EMBL/GenBank/DDBJ whole genome shotgun (WGS) entry which is preliminary data.</text>
</comment>
<dbReference type="PROSITE" id="PS50097">
    <property type="entry name" value="BTB"/>
    <property type="match status" value="1"/>
</dbReference>
<evidence type="ECO:0000256" key="3">
    <source>
        <dbReference type="PROSITE-ProRule" id="PRU00023"/>
    </source>
</evidence>
<keyword evidence="1" id="KW-0677">Repeat</keyword>
<evidence type="ECO:0000256" key="2">
    <source>
        <dbReference type="ARBA" id="ARBA00023043"/>
    </source>
</evidence>
<name>A0A9Q0RG90_ANAIG</name>
<dbReference type="PANTHER" id="PTHR24123:SF141">
    <property type="entry name" value="ANKYRIN 2, ISOFORM U"/>
    <property type="match status" value="1"/>
</dbReference>
<dbReference type="EMBL" id="JAPDFW010000058">
    <property type="protein sequence ID" value="KAJ5077504.1"/>
    <property type="molecule type" value="Genomic_DNA"/>
</dbReference>
<dbReference type="InterPro" id="IPR002110">
    <property type="entry name" value="Ankyrin_rpt"/>
</dbReference>
<dbReference type="PROSITE" id="PS50088">
    <property type="entry name" value="ANK_REPEAT"/>
    <property type="match status" value="3"/>
</dbReference>
<dbReference type="InterPro" id="IPR051165">
    <property type="entry name" value="Multifunctional_ANK_Repeat"/>
</dbReference>
<feature type="repeat" description="ANK" evidence="3">
    <location>
        <begin position="199"/>
        <end position="231"/>
    </location>
</feature>
<dbReference type="CDD" id="cd18186">
    <property type="entry name" value="BTB_POZ_ZBTB_KLHL-like"/>
    <property type="match status" value="1"/>
</dbReference>
<reference evidence="5" key="1">
    <citation type="submission" date="2022-10" db="EMBL/GenBank/DDBJ databases">
        <title>Novel sulphate-reducing endosymbionts in the free-living metamonad Anaeramoeba.</title>
        <authorList>
            <person name="Jerlstrom-Hultqvist J."/>
            <person name="Cepicka I."/>
            <person name="Gallot-Lavallee L."/>
            <person name="Salas-Leiva D."/>
            <person name="Curtis B.A."/>
            <person name="Zahonova K."/>
            <person name="Pipaliya S."/>
            <person name="Dacks J."/>
            <person name="Roger A.J."/>
        </authorList>
    </citation>
    <scope>NUCLEOTIDE SEQUENCE</scope>
    <source>
        <strain evidence="5">BMAN</strain>
    </source>
</reference>
<dbReference type="Gene3D" id="3.30.710.10">
    <property type="entry name" value="Potassium Channel Kv1.1, Chain A"/>
    <property type="match status" value="1"/>
</dbReference>
<gene>
    <name evidence="5" type="ORF">M0811_06027</name>
</gene>
<dbReference type="Pfam" id="PF00023">
    <property type="entry name" value="Ank"/>
    <property type="match status" value="2"/>
</dbReference>
<dbReference type="Proteomes" id="UP001149090">
    <property type="component" value="Unassembled WGS sequence"/>
</dbReference>
<dbReference type="SMART" id="SM00248">
    <property type="entry name" value="ANK"/>
    <property type="match status" value="9"/>
</dbReference>
<dbReference type="OrthoDB" id="163438at2759"/>
<proteinExistence type="predicted"/>
<accession>A0A9Q0RG90</accession>
<dbReference type="Pfam" id="PF12796">
    <property type="entry name" value="Ank_2"/>
    <property type="match status" value="3"/>
</dbReference>